<dbReference type="OrthoDB" id="9809136at2"/>
<organism evidence="1 2">
    <name type="scientific">Peteryoungia ipomoeae</name>
    <dbReference type="NCBI Taxonomy" id="1210932"/>
    <lineage>
        <taxon>Bacteria</taxon>
        <taxon>Pseudomonadati</taxon>
        <taxon>Pseudomonadota</taxon>
        <taxon>Alphaproteobacteria</taxon>
        <taxon>Hyphomicrobiales</taxon>
        <taxon>Rhizobiaceae</taxon>
        <taxon>Peteryoungia</taxon>
    </lineage>
</organism>
<sequence length="116" mass="12814">MRIRSDIFVSALTRRVFADGGYAAVVCKGSDAAGAIFVRQRFRDGLETLYGPAPQMMIGEDARDDRLFEERVSKADPEATEALIAREMKFDSDLWLVEIEVDAIGDYLALVTVPGP</sequence>
<dbReference type="Proteomes" id="UP000308828">
    <property type="component" value="Unassembled WGS sequence"/>
</dbReference>
<dbReference type="Gene3D" id="3.40.1530.20">
    <property type="entry name" value="Protein of unknown function (DUF1491)"/>
    <property type="match status" value="1"/>
</dbReference>
<evidence type="ECO:0000313" key="2">
    <source>
        <dbReference type="Proteomes" id="UP000308828"/>
    </source>
</evidence>
<dbReference type="InterPro" id="IPR009964">
    <property type="entry name" value="DUF1491"/>
</dbReference>
<dbReference type="RefSeq" id="WP_136598375.1">
    <property type="nucleotide sequence ID" value="NZ_STGV01000003.1"/>
</dbReference>
<reference evidence="1 2" key="1">
    <citation type="submission" date="2019-04" db="EMBL/GenBank/DDBJ databases">
        <title>Genome sequence of strain shin9-1.</title>
        <authorList>
            <person name="Gao J."/>
            <person name="Sun J."/>
        </authorList>
    </citation>
    <scope>NUCLEOTIDE SEQUENCE [LARGE SCALE GENOMIC DNA]</scope>
    <source>
        <strain evidence="2">shin9-1</strain>
    </source>
</reference>
<name>A0A4S8P0Y1_9HYPH</name>
<dbReference type="Pfam" id="PF07372">
    <property type="entry name" value="DUF1491"/>
    <property type="match status" value="1"/>
</dbReference>
<dbReference type="AlphaFoldDB" id="A0A4S8P0Y1"/>
<proteinExistence type="predicted"/>
<comment type="caution">
    <text evidence="1">The sequence shown here is derived from an EMBL/GenBank/DDBJ whole genome shotgun (WGS) entry which is preliminary data.</text>
</comment>
<evidence type="ECO:0000313" key="1">
    <source>
        <dbReference type="EMBL" id="THV22931.1"/>
    </source>
</evidence>
<gene>
    <name evidence="1" type="ORF">FAA97_09845</name>
</gene>
<keyword evidence="2" id="KW-1185">Reference proteome</keyword>
<dbReference type="EMBL" id="STGV01000003">
    <property type="protein sequence ID" value="THV22931.1"/>
    <property type="molecule type" value="Genomic_DNA"/>
</dbReference>
<protein>
    <submittedName>
        <fullName evidence="1">DUF1491 family protein</fullName>
    </submittedName>
</protein>
<accession>A0A4S8P0Y1</accession>